<evidence type="ECO:0000256" key="9">
    <source>
        <dbReference type="SAM" id="Phobius"/>
    </source>
</evidence>
<reference evidence="11" key="1">
    <citation type="submission" date="2021-02" db="EMBL/GenBank/DDBJ databases">
        <authorList>
            <person name="Nowell W R."/>
        </authorList>
    </citation>
    <scope>NUCLEOTIDE SEQUENCE</scope>
</reference>
<sequence length="339" mass="38951">MPFSTSTLLYVSRQILIYGGSFLIFIGMFGSLMLILIFSQRPLSRNPCSVYIVTNAILAFLFLPLFFLPNIVTFGFQINWLAISTSFCKFQMSYGIFTVTAVFVVNCLISFDRYAISSRSAKIRSISTKKTSICLVIAGLTCAFCLIALPAAILFENVPLGPNLPEICTSKSTMFLLVAAFVYYPVLEGVLPIVLAVYFWFITRRHVRNLQNLEFAKRFDKQITRMLLYQIIVSAIASFPFAAINLYRSLTTQVVRTADQENIVQFIRVMSIWLFYIQFCTDFYIYINTSSEVRVQFWKIMCLWCRYRNDRVVPIATRTITTRKTFQNNNTNKAAPLKY</sequence>
<accession>A0A814HUU7</accession>
<evidence type="ECO:0000256" key="6">
    <source>
        <dbReference type="ARBA" id="ARBA00023136"/>
    </source>
</evidence>
<evidence type="ECO:0000256" key="8">
    <source>
        <dbReference type="ARBA" id="ARBA00023224"/>
    </source>
</evidence>
<keyword evidence="4 9" id="KW-1133">Transmembrane helix</keyword>
<feature type="transmembrane region" description="Helical" evidence="9">
    <location>
        <begin position="227"/>
        <end position="247"/>
    </location>
</feature>
<feature type="transmembrane region" description="Helical" evidence="9">
    <location>
        <begin position="92"/>
        <end position="111"/>
    </location>
</feature>
<evidence type="ECO:0000256" key="1">
    <source>
        <dbReference type="ARBA" id="ARBA00004651"/>
    </source>
</evidence>
<dbReference type="AlphaFoldDB" id="A0A814HUU7"/>
<protein>
    <recommendedName>
        <fullName evidence="10">G-protein coupled receptors family 1 profile domain-containing protein</fullName>
    </recommendedName>
</protein>
<evidence type="ECO:0000313" key="12">
    <source>
        <dbReference type="Proteomes" id="UP000663828"/>
    </source>
</evidence>
<dbReference type="InterPro" id="IPR000276">
    <property type="entry name" value="GPCR_Rhodpsn"/>
</dbReference>
<keyword evidence="2" id="KW-1003">Cell membrane</keyword>
<dbReference type="GO" id="GO:0042923">
    <property type="term" value="F:neuropeptide binding"/>
    <property type="evidence" value="ECO:0007669"/>
    <property type="project" value="TreeGrafter"/>
</dbReference>
<keyword evidence="3 9" id="KW-0812">Transmembrane</keyword>
<dbReference type="GO" id="GO:0007218">
    <property type="term" value="P:neuropeptide signaling pathway"/>
    <property type="evidence" value="ECO:0007669"/>
    <property type="project" value="TreeGrafter"/>
</dbReference>
<feature type="transmembrane region" description="Helical" evidence="9">
    <location>
        <begin position="50"/>
        <end position="72"/>
    </location>
</feature>
<keyword evidence="8" id="KW-0807">Transducer</keyword>
<dbReference type="SUPFAM" id="SSF81321">
    <property type="entry name" value="Family A G protein-coupled receptor-like"/>
    <property type="match status" value="1"/>
</dbReference>
<evidence type="ECO:0000313" key="11">
    <source>
        <dbReference type="EMBL" id="CAF1014847.1"/>
    </source>
</evidence>
<keyword evidence="5" id="KW-0297">G-protein coupled receptor</keyword>
<feature type="transmembrane region" description="Helical" evidence="9">
    <location>
        <begin position="175"/>
        <end position="201"/>
    </location>
</feature>
<feature type="transmembrane region" description="Helical" evidence="9">
    <location>
        <begin position="132"/>
        <end position="155"/>
    </location>
</feature>
<keyword evidence="7" id="KW-0675">Receptor</keyword>
<dbReference type="PROSITE" id="PS50262">
    <property type="entry name" value="G_PROTEIN_RECEP_F1_2"/>
    <property type="match status" value="1"/>
</dbReference>
<dbReference type="CDD" id="cd00637">
    <property type="entry name" value="7tm_classA_rhodopsin-like"/>
    <property type="match status" value="1"/>
</dbReference>
<dbReference type="GO" id="GO:0005886">
    <property type="term" value="C:plasma membrane"/>
    <property type="evidence" value="ECO:0007669"/>
    <property type="project" value="UniProtKB-SubCell"/>
</dbReference>
<evidence type="ECO:0000259" key="10">
    <source>
        <dbReference type="PROSITE" id="PS50262"/>
    </source>
</evidence>
<organism evidence="11 12">
    <name type="scientific">Adineta ricciae</name>
    <name type="common">Rotifer</name>
    <dbReference type="NCBI Taxonomy" id="249248"/>
    <lineage>
        <taxon>Eukaryota</taxon>
        <taxon>Metazoa</taxon>
        <taxon>Spiralia</taxon>
        <taxon>Gnathifera</taxon>
        <taxon>Rotifera</taxon>
        <taxon>Eurotatoria</taxon>
        <taxon>Bdelloidea</taxon>
        <taxon>Adinetida</taxon>
        <taxon>Adinetidae</taxon>
        <taxon>Adineta</taxon>
    </lineage>
</organism>
<dbReference type="PANTHER" id="PTHR24229">
    <property type="entry name" value="NEUROPEPTIDES RECEPTOR"/>
    <property type="match status" value="1"/>
</dbReference>
<dbReference type="Gene3D" id="1.20.1070.10">
    <property type="entry name" value="Rhodopsin 7-helix transmembrane proteins"/>
    <property type="match status" value="1"/>
</dbReference>
<dbReference type="Pfam" id="PF00001">
    <property type="entry name" value="7tm_1"/>
    <property type="match status" value="1"/>
</dbReference>
<dbReference type="GO" id="GO:0043005">
    <property type="term" value="C:neuron projection"/>
    <property type="evidence" value="ECO:0007669"/>
    <property type="project" value="TreeGrafter"/>
</dbReference>
<dbReference type="Proteomes" id="UP000663828">
    <property type="component" value="Unassembled WGS sequence"/>
</dbReference>
<keyword evidence="12" id="KW-1185">Reference proteome</keyword>
<comment type="caution">
    <text evidence="11">The sequence shown here is derived from an EMBL/GenBank/DDBJ whole genome shotgun (WGS) entry which is preliminary data.</text>
</comment>
<feature type="domain" description="G-protein coupled receptors family 1 profile" evidence="10">
    <location>
        <begin position="30"/>
        <end position="286"/>
    </location>
</feature>
<name>A0A814HUU7_ADIRI</name>
<keyword evidence="6 9" id="KW-0472">Membrane</keyword>
<dbReference type="PANTHER" id="PTHR24229:SF40">
    <property type="entry name" value="ALLATOSTATIN C RECEPTOR 1-RELATED"/>
    <property type="match status" value="1"/>
</dbReference>
<proteinExistence type="predicted"/>
<dbReference type="GO" id="GO:0004930">
    <property type="term" value="F:G protein-coupled receptor activity"/>
    <property type="evidence" value="ECO:0007669"/>
    <property type="project" value="UniProtKB-KW"/>
</dbReference>
<comment type="subcellular location">
    <subcellularLocation>
        <location evidence="1">Cell membrane</location>
        <topology evidence="1">Multi-pass membrane protein</topology>
    </subcellularLocation>
</comment>
<dbReference type="EMBL" id="CAJNOR010000820">
    <property type="protein sequence ID" value="CAF1014847.1"/>
    <property type="molecule type" value="Genomic_DNA"/>
</dbReference>
<evidence type="ECO:0000256" key="3">
    <source>
        <dbReference type="ARBA" id="ARBA00022692"/>
    </source>
</evidence>
<feature type="transmembrane region" description="Helical" evidence="9">
    <location>
        <begin position="15"/>
        <end position="38"/>
    </location>
</feature>
<dbReference type="InterPro" id="IPR017452">
    <property type="entry name" value="GPCR_Rhodpsn_7TM"/>
</dbReference>
<evidence type="ECO:0000256" key="7">
    <source>
        <dbReference type="ARBA" id="ARBA00023170"/>
    </source>
</evidence>
<evidence type="ECO:0000256" key="2">
    <source>
        <dbReference type="ARBA" id="ARBA00022475"/>
    </source>
</evidence>
<gene>
    <name evidence="11" type="ORF">XAT740_LOCUS13918</name>
</gene>
<feature type="transmembrane region" description="Helical" evidence="9">
    <location>
        <begin position="267"/>
        <end position="287"/>
    </location>
</feature>
<evidence type="ECO:0000256" key="4">
    <source>
        <dbReference type="ARBA" id="ARBA00022989"/>
    </source>
</evidence>
<evidence type="ECO:0000256" key="5">
    <source>
        <dbReference type="ARBA" id="ARBA00023040"/>
    </source>
</evidence>